<feature type="region of interest" description="Disordered" evidence="6">
    <location>
        <begin position="86"/>
        <end position="126"/>
    </location>
</feature>
<dbReference type="InterPro" id="IPR045168">
    <property type="entry name" value="YTH_prot"/>
</dbReference>
<feature type="region of interest" description="Disordered" evidence="6">
    <location>
        <begin position="244"/>
        <end position="298"/>
    </location>
</feature>
<feature type="compositionally biased region" description="Basic and acidic residues" evidence="6">
    <location>
        <begin position="473"/>
        <end position="482"/>
    </location>
</feature>
<dbReference type="Gene3D" id="3.10.590.10">
    <property type="entry name" value="ph1033 like domains"/>
    <property type="match status" value="1"/>
</dbReference>
<dbReference type="InterPro" id="IPR007275">
    <property type="entry name" value="YTH_domain"/>
</dbReference>
<dbReference type="FunFam" id="4.10.1000.10:FF:000017">
    <property type="entry name" value="Cleavage and polyadenylation specificity factor 30 kDa subunit"/>
    <property type="match status" value="1"/>
</dbReference>
<evidence type="ECO:0000256" key="3">
    <source>
        <dbReference type="ARBA" id="ARBA00022771"/>
    </source>
</evidence>
<dbReference type="Gene3D" id="4.10.1000.10">
    <property type="entry name" value="Zinc finger, CCCH-type"/>
    <property type="match status" value="1"/>
</dbReference>
<dbReference type="EMBL" id="JAYMYR010000011">
    <property type="protein sequence ID" value="KAK7332545.1"/>
    <property type="molecule type" value="Genomic_DNA"/>
</dbReference>
<keyword evidence="2" id="KW-0677">Repeat</keyword>
<feature type="zinc finger region" description="C3H1-type" evidence="5">
    <location>
        <begin position="186"/>
        <end position="213"/>
    </location>
</feature>
<feature type="zinc finger region" description="C3H1-type" evidence="5">
    <location>
        <begin position="132"/>
        <end position="159"/>
    </location>
</feature>
<feature type="compositionally biased region" description="Polar residues" evidence="6">
    <location>
        <begin position="244"/>
        <end position="269"/>
    </location>
</feature>
<evidence type="ECO:0000256" key="6">
    <source>
        <dbReference type="SAM" id="MobiDB-lite"/>
    </source>
</evidence>
<feature type="compositionally biased region" description="Low complexity" evidence="6">
    <location>
        <begin position="282"/>
        <end position="298"/>
    </location>
</feature>
<reference evidence="9 10" key="1">
    <citation type="submission" date="2024-01" db="EMBL/GenBank/DDBJ databases">
        <title>The genomes of 5 underutilized Papilionoideae crops provide insights into root nodulation and disease resistanc.</title>
        <authorList>
            <person name="Jiang F."/>
        </authorList>
    </citation>
    <scope>NUCLEOTIDE SEQUENCE [LARGE SCALE GENOMIC DNA]</scope>
    <source>
        <strain evidence="9">JINMINGXINNONG_FW02</strain>
        <tissue evidence="9">Leaves</tissue>
    </source>
</reference>
<feature type="compositionally biased region" description="Basic and acidic residues" evidence="6">
    <location>
        <begin position="1"/>
        <end position="19"/>
    </location>
</feature>
<keyword evidence="3 5" id="KW-0863">Zinc-finger</keyword>
<evidence type="ECO:0000259" key="8">
    <source>
        <dbReference type="PROSITE" id="PS50882"/>
    </source>
</evidence>
<evidence type="ECO:0000256" key="4">
    <source>
        <dbReference type="ARBA" id="ARBA00022833"/>
    </source>
</evidence>
<organism evidence="9 10">
    <name type="scientific">Phaseolus coccineus</name>
    <name type="common">Scarlet runner bean</name>
    <name type="synonym">Phaseolus multiflorus</name>
    <dbReference type="NCBI Taxonomy" id="3886"/>
    <lineage>
        <taxon>Eukaryota</taxon>
        <taxon>Viridiplantae</taxon>
        <taxon>Streptophyta</taxon>
        <taxon>Embryophyta</taxon>
        <taxon>Tracheophyta</taxon>
        <taxon>Spermatophyta</taxon>
        <taxon>Magnoliopsida</taxon>
        <taxon>eudicotyledons</taxon>
        <taxon>Gunneridae</taxon>
        <taxon>Pentapetalae</taxon>
        <taxon>rosids</taxon>
        <taxon>fabids</taxon>
        <taxon>Fabales</taxon>
        <taxon>Fabaceae</taxon>
        <taxon>Papilionoideae</taxon>
        <taxon>50 kb inversion clade</taxon>
        <taxon>NPAAA clade</taxon>
        <taxon>indigoferoid/millettioid clade</taxon>
        <taxon>Phaseoleae</taxon>
        <taxon>Phaseolus</taxon>
    </lineage>
</organism>
<feature type="domain" description="C3H1-type" evidence="7">
    <location>
        <begin position="132"/>
        <end position="159"/>
    </location>
</feature>
<keyword evidence="1 5" id="KW-0479">Metal-binding</keyword>
<evidence type="ECO:0000313" key="9">
    <source>
        <dbReference type="EMBL" id="KAK7332545.1"/>
    </source>
</evidence>
<protein>
    <recommendedName>
        <fullName evidence="11">30-kDa cleavage and polyadenylation specificity factor 30</fullName>
    </recommendedName>
</protein>
<name>A0AAN9LAP2_PHACN</name>
<comment type="caution">
    <text evidence="9">The sequence shown here is derived from an EMBL/GenBank/DDBJ whole genome shotgun (WGS) entry which is preliminary data.</text>
</comment>
<keyword evidence="4 5" id="KW-0862">Zinc</keyword>
<dbReference type="Proteomes" id="UP001374584">
    <property type="component" value="Unassembled WGS sequence"/>
</dbReference>
<dbReference type="PROSITE" id="PS50103">
    <property type="entry name" value="ZF_C3H1"/>
    <property type="match status" value="2"/>
</dbReference>
<dbReference type="PROSITE" id="PS50882">
    <property type="entry name" value="YTH"/>
    <property type="match status" value="1"/>
</dbReference>
<feature type="compositionally biased region" description="Acidic residues" evidence="6">
    <location>
        <begin position="497"/>
        <end position="514"/>
    </location>
</feature>
<evidence type="ECO:0008006" key="11">
    <source>
        <dbReference type="Google" id="ProtNLM"/>
    </source>
</evidence>
<feature type="compositionally biased region" description="Pro residues" evidence="6">
    <location>
        <begin position="651"/>
        <end position="663"/>
    </location>
</feature>
<dbReference type="GO" id="GO:0005654">
    <property type="term" value="C:nucleoplasm"/>
    <property type="evidence" value="ECO:0007669"/>
    <property type="project" value="TreeGrafter"/>
</dbReference>
<evidence type="ECO:0000313" key="10">
    <source>
        <dbReference type="Proteomes" id="UP001374584"/>
    </source>
</evidence>
<feature type="region of interest" description="Disordered" evidence="6">
    <location>
        <begin position="1"/>
        <end position="26"/>
    </location>
</feature>
<feature type="compositionally biased region" description="Basic residues" evidence="6">
    <location>
        <begin position="739"/>
        <end position="750"/>
    </location>
</feature>
<dbReference type="InterPro" id="IPR000571">
    <property type="entry name" value="Znf_CCCH"/>
</dbReference>
<evidence type="ECO:0000256" key="5">
    <source>
        <dbReference type="PROSITE-ProRule" id="PRU00723"/>
    </source>
</evidence>
<feature type="domain" description="C3H1-type" evidence="7">
    <location>
        <begin position="186"/>
        <end position="213"/>
    </location>
</feature>
<gene>
    <name evidence="9" type="ORF">VNO80_29298</name>
</gene>
<dbReference type="SMART" id="SM00356">
    <property type="entry name" value="ZnF_C3H1"/>
    <property type="match status" value="3"/>
</dbReference>
<feature type="compositionally biased region" description="Polar residues" evidence="6">
    <location>
        <begin position="686"/>
        <end position="700"/>
    </location>
</feature>
<dbReference type="GO" id="GO:0003729">
    <property type="term" value="F:mRNA binding"/>
    <property type="evidence" value="ECO:0007669"/>
    <property type="project" value="TreeGrafter"/>
</dbReference>
<dbReference type="GO" id="GO:0008270">
    <property type="term" value="F:zinc ion binding"/>
    <property type="evidence" value="ECO:0007669"/>
    <property type="project" value="UniProtKB-KW"/>
</dbReference>
<keyword evidence="10" id="KW-1185">Reference proteome</keyword>
<evidence type="ECO:0000256" key="1">
    <source>
        <dbReference type="ARBA" id="ARBA00022723"/>
    </source>
</evidence>
<dbReference type="PANTHER" id="PTHR12357:SF119">
    <property type="entry name" value="30-KDA CLEAVAGE AND POLYADENYLATION SPECIFICITY FACTOR 30"/>
    <property type="match status" value="1"/>
</dbReference>
<dbReference type="Pfam" id="PF04146">
    <property type="entry name" value="YTH"/>
    <property type="match status" value="1"/>
</dbReference>
<proteinExistence type="predicted"/>
<dbReference type="CDD" id="cd21134">
    <property type="entry name" value="YTH"/>
    <property type="match status" value="1"/>
</dbReference>
<dbReference type="GO" id="GO:0000398">
    <property type="term" value="P:mRNA splicing, via spliceosome"/>
    <property type="evidence" value="ECO:0007669"/>
    <property type="project" value="TreeGrafter"/>
</dbReference>
<evidence type="ECO:0000259" key="7">
    <source>
        <dbReference type="PROSITE" id="PS50103"/>
    </source>
</evidence>
<dbReference type="SUPFAM" id="SSF90229">
    <property type="entry name" value="CCCH zinc finger"/>
    <property type="match status" value="1"/>
</dbReference>
<accession>A0AAN9LAP2</accession>
<feature type="compositionally biased region" description="Low complexity" evidence="6">
    <location>
        <begin position="100"/>
        <end position="124"/>
    </location>
</feature>
<evidence type="ECO:0000256" key="2">
    <source>
        <dbReference type="ARBA" id="ARBA00022737"/>
    </source>
</evidence>
<dbReference type="GO" id="GO:0048024">
    <property type="term" value="P:regulation of mRNA splicing, via spliceosome"/>
    <property type="evidence" value="ECO:0007669"/>
    <property type="project" value="TreeGrafter"/>
</dbReference>
<dbReference type="PANTHER" id="PTHR12357">
    <property type="entry name" value="YTH YT521-B HOMOLOGY DOMAIN-CONTAINING"/>
    <property type="match status" value="1"/>
</dbReference>
<feature type="region of interest" description="Disordered" evidence="6">
    <location>
        <begin position="637"/>
        <end position="761"/>
    </location>
</feature>
<dbReference type="GO" id="GO:1990247">
    <property type="term" value="F:N6-methyladenosine-containing RNA reader activity"/>
    <property type="evidence" value="ECO:0007669"/>
    <property type="project" value="TreeGrafter"/>
</dbReference>
<dbReference type="InterPro" id="IPR036855">
    <property type="entry name" value="Znf_CCCH_sf"/>
</dbReference>
<feature type="domain" description="YTH" evidence="8">
    <location>
        <begin position="322"/>
        <end position="457"/>
    </location>
</feature>
<sequence length="761" mass="83425">MRRPLDETKTQLRPPESRSSKLSFSVSVSPISSTTVTHSSVASECITFTRPFQIPNPLQIHSSIPMEDSEGVLSFDFEGGLDTAPSAAAAPSGPLVQHDSSAAASAMSNGGPPAPAPSGTEPAAVNVPGRRSFRQTVCRHWLRSLCMKGDACGFLHQYDKARMPVCRFFRLYGECREQDCVYKHTNEDIKECNMYKLGFCPNGPDCRYRHAKSPGPPPPVEEVLQKIQHLYSYNYNSSNKFFQQRGSSYTQQAEKSQLPQGTNSTNQGVTGKPLPAESGNAQPQQQVQQSQQPVSQSQIQNIANGQPNQASRAATPLPQGISRYFIVKSCNRENLELSVQQGVWATQRSNESKLNEAFDSVENVILIFSVNRTRHFQGCAKMTSRIGGSVAGGNWKYAHGTAHYGRNFSVKWLKLCELSFHKTRHLRNPYNENLPVKISRDCQELEPSIGEQLASLLYLEPDGELMAVSVAAESKREEEKAKGVNPDNGGENPDIVPFEDNEEEEEEESDEEDESFGHGVGPAVQGRGRGRGMMWPPHMPLARGARPMPGMPGFNPVMMGDGLSYGPVAPDGFGMPDLFGVGPRAFAPYGPRFSGDFGGPPAAMMFRGRPSQPGMFPGGGFGMMMNPGRGPFMGGMGVAGANPPRGGRPVNMPPMFPPPPPLPQNTNRLAKRDQRTTDRNDRYGSGSEQGKSQDMLSQSGAPDDDMQYQQGYKANQDDHPAVNNFRNDDSESEDEAPRRSRHGEGKKKRRGPEDVNTNYNH</sequence>
<dbReference type="AlphaFoldDB" id="A0AAN9LAP2"/>
<feature type="region of interest" description="Disordered" evidence="6">
    <location>
        <begin position="471"/>
        <end position="532"/>
    </location>
</feature>
<feature type="compositionally biased region" description="Basic and acidic residues" evidence="6">
    <location>
        <begin position="670"/>
        <end position="682"/>
    </location>
</feature>